<dbReference type="Gene3D" id="1.10.3210.10">
    <property type="entry name" value="Hypothetical protein af1432"/>
    <property type="match status" value="2"/>
</dbReference>
<dbReference type="InterPro" id="IPR016032">
    <property type="entry name" value="Sig_transdc_resp-reg_C-effctor"/>
</dbReference>
<dbReference type="InterPro" id="IPR036388">
    <property type="entry name" value="WH-like_DNA-bd_sf"/>
</dbReference>
<feature type="domain" description="HD-GYP" evidence="2">
    <location>
        <begin position="27"/>
        <end position="242"/>
    </location>
</feature>
<dbReference type="CDD" id="cd06170">
    <property type="entry name" value="LuxR_C_like"/>
    <property type="match status" value="1"/>
</dbReference>
<keyword evidence="4" id="KW-1185">Reference proteome</keyword>
<gene>
    <name evidence="3" type="ORF">SAMN05444580_102138</name>
</gene>
<dbReference type="PRINTS" id="PR00038">
    <property type="entry name" value="HTHLUXR"/>
</dbReference>
<dbReference type="PROSITE" id="PS51832">
    <property type="entry name" value="HD_GYP"/>
    <property type="match status" value="2"/>
</dbReference>
<protein>
    <submittedName>
        <fullName evidence="3">HD domain-containing protein</fullName>
    </submittedName>
</protein>
<dbReference type="InterPro" id="IPR052020">
    <property type="entry name" value="Cyclic_di-GMP/3'3'-cGAMP_PDE"/>
</dbReference>
<sequence>MTRHGSAAGPRRAELLAALSLAIDLGLGQPMEHMLRSSLIATRLADRCGMDARARGAVYYGTLIAWIGCHADSPEIAAAFGDDIGFRADTYRVDRAGLPFLRLMLEHTGSGLPLWERTMHRAAFAVTARSRMSDLISSHCASAGALADRVGLGEEVSAVVGAMFERWDGAGLPTGVRGPDVPEVACIAQVADVAEVHLRAGGVAQAVAVVQARAGRAFCPSVAQTFTEHADEILDGLLTGDVWTESLAQAPDGDRELSEAELDGLLRELGAFVDLKCPALVGHAAAVADLVAAAARHAGMGPADVRVLYRAGLVHGLGRIGVSNSVWDKTGPLTAAEFERLRLYPYLTGRILDRVVGLEPIVAIAAAHRERLDGSGFPRGVRGANLSASDRLLGAAEAYQGWLEPRPYRPAMGPDLAADRLRAEAREGRLDAEAVDAVLAVAGHRIDRARPWPAGLTDREVEVLRLLAYGRSNREIATDLSIAAKTARNHVEHIYLKLGVGNRTQASLAAIDHGLVRPPVHASSD</sequence>
<evidence type="ECO:0000313" key="3">
    <source>
        <dbReference type="EMBL" id="SDC93782.1"/>
    </source>
</evidence>
<dbReference type="AlphaFoldDB" id="A0A1G6QN35"/>
<dbReference type="Gene3D" id="1.10.10.10">
    <property type="entry name" value="Winged helix-like DNA-binding domain superfamily/Winged helix DNA-binding domain"/>
    <property type="match status" value="1"/>
</dbReference>
<dbReference type="Pfam" id="PF00196">
    <property type="entry name" value="GerE"/>
    <property type="match status" value="1"/>
</dbReference>
<dbReference type="SMART" id="SM00421">
    <property type="entry name" value="HTH_LUXR"/>
    <property type="match status" value="1"/>
</dbReference>
<evidence type="ECO:0000259" key="1">
    <source>
        <dbReference type="PROSITE" id="PS50043"/>
    </source>
</evidence>
<feature type="domain" description="HTH luxR-type" evidence="1">
    <location>
        <begin position="448"/>
        <end position="514"/>
    </location>
</feature>
<dbReference type="SUPFAM" id="SSF109604">
    <property type="entry name" value="HD-domain/PDEase-like"/>
    <property type="match status" value="2"/>
</dbReference>
<dbReference type="RefSeq" id="WP_072843873.1">
    <property type="nucleotide sequence ID" value="NZ_FNAB01000002.1"/>
</dbReference>
<reference evidence="3 4" key="1">
    <citation type="submission" date="2016-10" db="EMBL/GenBank/DDBJ databases">
        <authorList>
            <person name="de Groot N.N."/>
        </authorList>
    </citation>
    <scope>NUCLEOTIDE SEQUENCE [LARGE SCALE GENOMIC DNA]</scope>
    <source>
        <strain evidence="3 4">JCM 11308</strain>
    </source>
</reference>
<evidence type="ECO:0000259" key="2">
    <source>
        <dbReference type="PROSITE" id="PS51832"/>
    </source>
</evidence>
<dbReference type="GO" id="GO:0006355">
    <property type="term" value="P:regulation of DNA-templated transcription"/>
    <property type="evidence" value="ECO:0007669"/>
    <property type="project" value="InterPro"/>
</dbReference>
<dbReference type="EMBL" id="FNAB01000002">
    <property type="protein sequence ID" value="SDC93782.1"/>
    <property type="molecule type" value="Genomic_DNA"/>
</dbReference>
<proteinExistence type="predicted"/>
<dbReference type="SUPFAM" id="SSF46894">
    <property type="entry name" value="C-terminal effector domain of the bipartite response regulators"/>
    <property type="match status" value="1"/>
</dbReference>
<feature type="domain" description="HD-GYP" evidence="2">
    <location>
        <begin position="258"/>
        <end position="454"/>
    </location>
</feature>
<dbReference type="InterPro" id="IPR000792">
    <property type="entry name" value="Tscrpt_reg_LuxR_C"/>
</dbReference>
<accession>A0A1G6QN35</accession>
<dbReference type="Proteomes" id="UP000199417">
    <property type="component" value="Unassembled WGS sequence"/>
</dbReference>
<evidence type="ECO:0000313" key="4">
    <source>
        <dbReference type="Proteomes" id="UP000199417"/>
    </source>
</evidence>
<dbReference type="InterPro" id="IPR037522">
    <property type="entry name" value="HD_GYP_dom"/>
</dbReference>
<dbReference type="PANTHER" id="PTHR45228:SF5">
    <property type="entry name" value="CYCLIC DI-GMP PHOSPHODIESTERASE VC_1348-RELATED"/>
    <property type="match status" value="1"/>
</dbReference>
<dbReference type="PANTHER" id="PTHR45228">
    <property type="entry name" value="CYCLIC DI-GMP PHOSPHODIESTERASE TM_0186-RELATED"/>
    <property type="match status" value="1"/>
</dbReference>
<name>A0A1G6QN35_9NOCA</name>
<dbReference type="STRING" id="168276.SAMN05444580_102138"/>
<dbReference type="Pfam" id="PF13487">
    <property type="entry name" value="HD_5"/>
    <property type="match status" value="1"/>
</dbReference>
<dbReference type="GO" id="GO:0003677">
    <property type="term" value="F:DNA binding"/>
    <property type="evidence" value="ECO:0007669"/>
    <property type="project" value="InterPro"/>
</dbReference>
<dbReference type="PROSITE" id="PS50043">
    <property type="entry name" value="HTH_LUXR_2"/>
    <property type="match status" value="1"/>
</dbReference>
<organism evidence="3 4">
    <name type="scientific">Rhodococcus tukisamuensis</name>
    <dbReference type="NCBI Taxonomy" id="168276"/>
    <lineage>
        <taxon>Bacteria</taxon>
        <taxon>Bacillati</taxon>
        <taxon>Actinomycetota</taxon>
        <taxon>Actinomycetes</taxon>
        <taxon>Mycobacteriales</taxon>
        <taxon>Nocardiaceae</taxon>
        <taxon>Rhodococcus</taxon>
    </lineage>
</organism>